<dbReference type="STRING" id="1141098.A0A1Y2DMM8"/>
<proteinExistence type="predicted"/>
<keyword evidence="3" id="KW-1185">Reference proteome</keyword>
<sequence length="275" mass="30723">MGAFFETIPKSLIQWILDQRVFWVSTVPLSGAGHVNVSPKGGAYFGVVNDTTFWYMDLSGSGNETISHLYEPGNGRITVLFNAFEGPPRILRLFGHGRVLENATREFNDFIETHNVTTIPGSRSIVVVDIHQVGTSCGYSVPFYDFKEFRPTLNEFFEKKAKKFAEGNDKESITRFWALNNAWSVDGLPGMQVGVKIMKEQGIESSKKMKGPHVMTNYSRPRDGFTVEQLLLAAVLGALMAVVFILYGLQIAHLMRTGLVGDAQRAKWRVPTMSH</sequence>
<dbReference type="InParanoid" id="A0A1Y2DMM8"/>
<keyword evidence="1" id="KW-0812">Transmembrane</keyword>
<dbReference type="Proteomes" id="UP000193689">
    <property type="component" value="Unassembled WGS sequence"/>
</dbReference>
<feature type="transmembrane region" description="Helical" evidence="1">
    <location>
        <begin position="230"/>
        <end position="249"/>
    </location>
</feature>
<keyword evidence="1" id="KW-0472">Membrane</keyword>
<reference evidence="2 3" key="1">
    <citation type="submission" date="2016-07" db="EMBL/GenBank/DDBJ databases">
        <title>Pervasive Adenine N6-methylation of Active Genes in Fungi.</title>
        <authorList>
            <consortium name="DOE Joint Genome Institute"/>
            <person name="Mondo S.J."/>
            <person name="Dannebaum R.O."/>
            <person name="Kuo R.C."/>
            <person name="Labutti K."/>
            <person name="Haridas S."/>
            <person name="Kuo A."/>
            <person name="Salamov A."/>
            <person name="Ahrendt S.R."/>
            <person name="Lipzen A."/>
            <person name="Sullivan W."/>
            <person name="Andreopoulos W.B."/>
            <person name="Clum A."/>
            <person name="Lindquist E."/>
            <person name="Daum C."/>
            <person name="Ramamoorthy G.K."/>
            <person name="Gryganskyi A."/>
            <person name="Culley D."/>
            <person name="Magnuson J.K."/>
            <person name="James T.Y."/>
            <person name="O'Malley M.A."/>
            <person name="Stajich J.E."/>
            <person name="Spatafora J.W."/>
            <person name="Visel A."/>
            <person name="Grigoriev I.V."/>
        </authorList>
    </citation>
    <scope>NUCLEOTIDE SEQUENCE [LARGE SCALE GENOMIC DNA]</scope>
    <source>
        <strain evidence="2 3">CBS 129021</strain>
    </source>
</reference>
<dbReference type="EMBL" id="MCFJ01000011">
    <property type="protein sequence ID" value="ORY60501.1"/>
    <property type="molecule type" value="Genomic_DNA"/>
</dbReference>
<accession>A0A1Y2DMM8</accession>
<dbReference type="GeneID" id="63774807"/>
<keyword evidence="1" id="KW-1133">Transmembrane helix</keyword>
<comment type="caution">
    <text evidence="2">The sequence shown here is derived from an EMBL/GenBank/DDBJ whole genome shotgun (WGS) entry which is preliminary data.</text>
</comment>
<evidence type="ECO:0000256" key="1">
    <source>
        <dbReference type="SAM" id="Phobius"/>
    </source>
</evidence>
<dbReference type="AlphaFoldDB" id="A0A1Y2DMM8"/>
<dbReference type="Gene3D" id="2.30.110.10">
    <property type="entry name" value="Electron Transport, Fmn-binding Protein, Chain A"/>
    <property type="match status" value="1"/>
</dbReference>
<name>A0A1Y2DMM8_9PEZI</name>
<dbReference type="RefSeq" id="XP_040712728.1">
    <property type="nucleotide sequence ID" value="XM_040858595.1"/>
</dbReference>
<dbReference type="SUPFAM" id="SSF50475">
    <property type="entry name" value="FMN-binding split barrel"/>
    <property type="match status" value="1"/>
</dbReference>
<protein>
    <submittedName>
        <fullName evidence="2">Pyridoxamine phosphate oxidase family protein</fullName>
    </submittedName>
</protein>
<organism evidence="2 3">
    <name type="scientific">Pseudomassariella vexata</name>
    <dbReference type="NCBI Taxonomy" id="1141098"/>
    <lineage>
        <taxon>Eukaryota</taxon>
        <taxon>Fungi</taxon>
        <taxon>Dikarya</taxon>
        <taxon>Ascomycota</taxon>
        <taxon>Pezizomycotina</taxon>
        <taxon>Sordariomycetes</taxon>
        <taxon>Xylariomycetidae</taxon>
        <taxon>Amphisphaeriales</taxon>
        <taxon>Pseudomassariaceae</taxon>
        <taxon>Pseudomassariella</taxon>
    </lineage>
</organism>
<dbReference type="PANTHER" id="PTHR39336:SF3">
    <property type="entry name" value="PYRIDOXAMINE PHOSPHATE OXIDASE"/>
    <property type="match status" value="1"/>
</dbReference>
<gene>
    <name evidence="2" type="ORF">BCR38DRAFT_411653</name>
</gene>
<evidence type="ECO:0000313" key="2">
    <source>
        <dbReference type="EMBL" id="ORY60501.1"/>
    </source>
</evidence>
<dbReference type="PANTHER" id="PTHR39336">
    <property type="entry name" value="PYRIDOXAMINE PHOSPHATE OXIDASE FAMILY PROTEIN (AFU_ORTHOLOGUE AFUA_6G11440)"/>
    <property type="match status" value="1"/>
</dbReference>
<evidence type="ECO:0000313" key="3">
    <source>
        <dbReference type="Proteomes" id="UP000193689"/>
    </source>
</evidence>
<dbReference type="OrthoDB" id="539398at2759"/>
<dbReference type="InterPro" id="IPR012349">
    <property type="entry name" value="Split_barrel_FMN-bd"/>
</dbReference>